<dbReference type="AlphaFoldDB" id="A0A812M249"/>
<comment type="caution">
    <text evidence="2">The sequence shown here is derived from an EMBL/GenBank/DDBJ whole genome shotgun (WGS) entry which is preliminary data.</text>
</comment>
<dbReference type="Proteomes" id="UP000601435">
    <property type="component" value="Unassembled WGS sequence"/>
</dbReference>
<dbReference type="OrthoDB" id="10305568at2759"/>
<sequence length="186" mass="20333">MNFGWTESETPKRGLSRLFSRRKPSQGHSGRTPLATLAAPSPSFFGGRRRRTSSVEDGLELDEISDATQRGRPRRRKNLSCLGIFACGSSALPRSGSLEPGDPEQAQAITPAPAPCRGAWSGALPDRKPRGSLVEQLGFKSRVLRCSSAGSLCTTSRREARRETRAETLATQTDQRRLKHFILSTP</sequence>
<keyword evidence="3" id="KW-1185">Reference proteome</keyword>
<feature type="region of interest" description="Disordered" evidence="1">
    <location>
        <begin position="94"/>
        <end position="113"/>
    </location>
</feature>
<organism evidence="2 3">
    <name type="scientific">Symbiodinium necroappetens</name>
    <dbReference type="NCBI Taxonomy" id="1628268"/>
    <lineage>
        <taxon>Eukaryota</taxon>
        <taxon>Sar</taxon>
        <taxon>Alveolata</taxon>
        <taxon>Dinophyceae</taxon>
        <taxon>Suessiales</taxon>
        <taxon>Symbiodiniaceae</taxon>
        <taxon>Symbiodinium</taxon>
    </lineage>
</organism>
<evidence type="ECO:0000256" key="1">
    <source>
        <dbReference type="SAM" id="MobiDB-lite"/>
    </source>
</evidence>
<feature type="region of interest" description="Disordered" evidence="1">
    <location>
        <begin position="1"/>
        <end position="57"/>
    </location>
</feature>
<proteinExistence type="predicted"/>
<evidence type="ECO:0000313" key="2">
    <source>
        <dbReference type="EMBL" id="CAE7254070.1"/>
    </source>
</evidence>
<protein>
    <submittedName>
        <fullName evidence="2">Eff protein</fullName>
    </submittedName>
</protein>
<reference evidence="2" key="1">
    <citation type="submission" date="2021-02" db="EMBL/GenBank/DDBJ databases">
        <authorList>
            <person name="Dougan E. K."/>
            <person name="Rhodes N."/>
            <person name="Thang M."/>
            <person name="Chan C."/>
        </authorList>
    </citation>
    <scope>NUCLEOTIDE SEQUENCE</scope>
</reference>
<dbReference type="EMBL" id="CAJNJA010010136">
    <property type="protein sequence ID" value="CAE7254070.1"/>
    <property type="molecule type" value="Genomic_DNA"/>
</dbReference>
<feature type="non-terminal residue" evidence="2">
    <location>
        <position position="186"/>
    </location>
</feature>
<accession>A0A812M249</accession>
<name>A0A812M249_9DINO</name>
<gene>
    <name evidence="2" type="primary">eff</name>
    <name evidence="2" type="ORF">SNEC2469_LOCUS5436</name>
</gene>
<evidence type="ECO:0000313" key="3">
    <source>
        <dbReference type="Proteomes" id="UP000601435"/>
    </source>
</evidence>